<proteinExistence type="predicted"/>
<organism evidence="2 3">
    <name type="scientific">Chthoniobacter flavus Ellin428</name>
    <dbReference type="NCBI Taxonomy" id="497964"/>
    <lineage>
        <taxon>Bacteria</taxon>
        <taxon>Pseudomonadati</taxon>
        <taxon>Verrucomicrobiota</taxon>
        <taxon>Spartobacteria</taxon>
        <taxon>Chthoniobacterales</taxon>
        <taxon>Chthoniobacteraceae</taxon>
        <taxon>Chthoniobacter</taxon>
    </lineage>
</organism>
<dbReference type="Proteomes" id="UP000005824">
    <property type="component" value="Unassembled WGS sequence"/>
</dbReference>
<sequence length="1035" mass="108421">MNLPLEFRQAVRRGLLIAVSAVALFTSDESALAQSVDIPILTWTQRSDWINVVSSINPATGLPYGADPTGAADSTVAIQAALTEAARGYNSDRTVYLPAGTYKISNTLNWQGTNTPWTYGASSVTLVGCGRNTVLRWYGTSGLPMFWTKGATRTRYIGLAWDGRGIASCAYEASSSISYEGRILHQNESFRNFTVPGTYVTGETIPAAGIVGGLSIENNTPDAEVMIWNCLFQNCTNGLIVGYEEYNNYQWEIRDCEFETCGTGILCNDGKTIILNDHFQGSTVTDISTGAGLDQTVKRCTSVGSKAFFTVGFGGSDTPQMVEDCWVDSWTGTGGAIVIGSRGPVCLTDVKLTNPPNTNPPIVCNNSPSCPLELVVSNVYCPTITNLINPGPASTTTTIPLGSRLGDITSLSSPSITFLQTTWPADSTHILDVTKAPYNAAGNGTTDDSAAIQHAINDAKTANNGSIVYLPSLTNYNTFLVKSTLAAGGSNYTIQGSGLNSGVTWGGATSGSGAVVINNANPQNVALEQFVIHAPATVTEVLETSTGASNATYDGLYCYGIGAYNQDGLGLVLSNLAAGSQVYADHLDSPLTVSDSGPAEILCNFALQGRLIVNGATHPKTGFFGILDFQGGTATNDSSHWDVEVDDNQDLVIGHYYEEQGYNHLQVNRGAATGTTPGRVTIEGVKQNFETTGNTGIQINNYLGRVMYGPTAFVNSFGLPVTQTGTNAVDLILAFDTLGGAAPALSITSACRLIETADIISSSPVTYPTPIMPTGAAASIAAGLDHQRQLGWEDLKMRYGIENTVTNPSAEADAVNPSPNSIIGYNPAGWTVSNSVLTGGGARNATVVNGASPFGAGAQSILYLDTTGSTLGSRLQLSQNTAALASGEGAVMTFDFQLNPLTSLNDDVWFRVFAGASTSMSVHLTANSTNGALSAVVGGITKSLTTLSLSKWYRLRAVIQPPNSGGSAHVQLYLYQWTSSGPSSVALYNSGVIDGMSAPGSSGFTSVLFNLVGPGENTSINLDNLTLVAGDPLLD</sequence>
<gene>
    <name evidence="2" type="ORF">CfE428DRAFT_6322</name>
</gene>
<dbReference type="STRING" id="497964.CfE428DRAFT_6322"/>
<evidence type="ECO:0000259" key="1">
    <source>
        <dbReference type="Pfam" id="PF12708"/>
    </source>
</evidence>
<reference evidence="2 3" key="1">
    <citation type="journal article" date="2011" name="J. Bacteriol.">
        <title>Genome sequence of Chthoniobacter flavus Ellin428, an aerobic heterotrophic soil bacterium.</title>
        <authorList>
            <person name="Kant R."/>
            <person name="van Passel M.W."/>
            <person name="Palva A."/>
            <person name="Lucas S."/>
            <person name="Lapidus A."/>
            <person name="Glavina Del Rio T."/>
            <person name="Dalin E."/>
            <person name="Tice H."/>
            <person name="Bruce D."/>
            <person name="Goodwin L."/>
            <person name="Pitluck S."/>
            <person name="Larimer F.W."/>
            <person name="Land M.L."/>
            <person name="Hauser L."/>
            <person name="Sangwan P."/>
            <person name="de Vos W.M."/>
            <person name="Janssen P.H."/>
            <person name="Smidt H."/>
        </authorList>
    </citation>
    <scope>NUCLEOTIDE SEQUENCE [LARGE SCALE GENOMIC DNA]</scope>
    <source>
        <strain evidence="2 3">Ellin428</strain>
    </source>
</reference>
<feature type="domain" description="Rhamnogalacturonase A/B/Epimerase-like pectate lyase" evidence="1">
    <location>
        <begin position="438"/>
        <end position="521"/>
    </location>
</feature>
<dbReference type="PANTHER" id="PTHR33928:SF2">
    <property type="entry name" value="PECTATE LYASE SUPERFAMILY PROTEIN DOMAIN-CONTAINING PROTEIN-RELATED"/>
    <property type="match status" value="1"/>
</dbReference>
<dbReference type="InterPro" id="IPR024535">
    <property type="entry name" value="RHGA/B-epi-like_pectate_lyase"/>
</dbReference>
<accession>B4DBN1</accession>
<dbReference type="InterPro" id="IPR011050">
    <property type="entry name" value="Pectin_lyase_fold/virulence"/>
</dbReference>
<dbReference type="InterPro" id="IPR039279">
    <property type="entry name" value="QRT3-like"/>
</dbReference>
<evidence type="ECO:0000313" key="3">
    <source>
        <dbReference type="Proteomes" id="UP000005824"/>
    </source>
</evidence>
<dbReference type="GO" id="GO:0004650">
    <property type="term" value="F:polygalacturonase activity"/>
    <property type="evidence" value="ECO:0007669"/>
    <property type="project" value="InterPro"/>
</dbReference>
<name>B4DBN1_9BACT</name>
<dbReference type="SUPFAM" id="SSF51126">
    <property type="entry name" value="Pectin lyase-like"/>
    <property type="match status" value="2"/>
</dbReference>
<dbReference type="Pfam" id="PF12708">
    <property type="entry name" value="Pect-lyase_RHGA_epim"/>
    <property type="match status" value="2"/>
</dbReference>
<dbReference type="InParanoid" id="B4DBN1"/>
<dbReference type="InterPro" id="IPR012334">
    <property type="entry name" value="Pectin_lyas_fold"/>
</dbReference>
<dbReference type="EMBL" id="ABVL01000039">
    <property type="protein sequence ID" value="EDY16133.1"/>
    <property type="molecule type" value="Genomic_DNA"/>
</dbReference>
<protein>
    <recommendedName>
        <fullName evidence="1">Rhamnogalacturonase A/B/Epimerase-like pectate lyase domain-containing protein</fullName>
    </recommendedName>
</protein>
<dbReference type="eggNOG" id="COG5434">
    <property type="taxonomic scope" value="Bacteria"/>
</dbReference>
<dbReference type="AlphaFoldDB" id="B4DBN1"/>
<evidence type="ECO:0000313" key="2">
    <source>
        <dbReference type="EMBL" id="EDY16133.1"/>
    </source>
</evidence>
<dbReference type="PANTHER" id="PTHR33928">
    <property type="entry name" value="POLYGALACTURONASE QRT3"/>
    <property type="match status" value="1"/>
</dbReference>
<feature type="domain" description="Rhamnogalacturonase A/B/Epimerase-like pectate lyase" evidence="1">
    <location>
        <begin position="64"/>
        <end position="130"/>
    </location>
</feature>
<dbReference type="Gene3D" id="2.160.20.10">
    <property type="entry name" value="Single-stranded right-handed beta-helix, Pectin lyase-like"/>
    <property type="match status" value="2"/>
</dbReference>
<comment type="caution">
    <text evidence="2">The sequence shown here is derived from an EMBL/GenBank/DDBJ whole genome shotgun (WGS) entry which is preliminary data.</text>
</comment>
<keyword evidence="3" id="KW-1185">Reference proteome</keyword>
<dbReference type="RefSeq" id="WP_006983640.1">
    <property type="nucleotide sequence ID" value="NZ_ABVL01000039.1"/>
</dbReference>